<organism evidence="2 3">
    <name type="scientific">Stylosanthes scabra</name>
    <dbReference type="NCBI Taxonomy" id="79078"/>
    <lineage>
        <taxon>Eukaryota</taxon>
        <taxon>Viridiplantae</taxon>
        <taxon>Streptophyta</taxon>
        <taxon>Embryophyta</taxon>
        <taxon>Tracheophyta</taxon>
        <taxon>Spermatophyta</taxon>
        <taxon>Magnoliopsida</taxon>
        <taxon>eudicotyledons</taxon>
        <taxon>Gunneridae</taxon>
        <taxon>Pentapetalae</taxon>
        <taxon>rosids</taxon>
        <taxon>fabids</taxon>
        <taxon>Fabales</taxon>
        <taxon>Fabaceae</taxon>
        <taxon>Papilionoideae</taxon>
        <taxon>50 kb inversion clade</taxon>
        <taxon>dalbergioids sensu lato</taxon>
        <taxon>Dalbergieae</taxon>
        <taxon>Pterocarpus clade</taxon>
        <taxon>Stylosanthes</taxon>
    </lineage>
</organism>
<name>A0ABU6ZV71_9FABA</name>
<accession>A0ABU6ZV71</accession>
<dbReference type="Proteomes" id="UP001341840">
    <property type="component" value="Unassembled WGS sequence"/>
</dbReference>
<reference evidence="2 3" key="1">
    <citation type="journal article" date="2023" name="Plants (Basel)">
        <title>Bridging the Gap: Combining Genomics and Transcriptomics Approaches to Understand Stylosanthes scabra, an Orphan Legume from the Brazilian Caatinga.</title>
        <authorList>
            <person name="Ferreira-Neto J.R.C."/>
            <person name="da Silva M.D."/>
            <person name="Binneck E."/>
            <person name="de Melo N.F."/>
            <person name="da Silva R.H."/>
            <person name="de Melo A.L.T.M."/>
            <person name="Pandolfi V."/>
            <person name="Bustamante F.O."/>
            <person name="Brasileiro-Vidal A.C."/>
            <person name="Benko-Iseppon A.M."/>
        </authorList>
    </citation>
    <scope>NUCLEOTIDE SEQUENCE [LARGE SCALE GENOMIC DNA]</scope>
    <source>
        <tissue evidence="2">Leaves</tissue>
    </source>
</reference>
<protein>
    <submittedName>
        <fullName evidence="2">Uncharacterized protein</fullName>
    </submittedName>
</protein>
<keyword evidence="3" id="KW-1185">Reference proteome</keyword>
<evidence type="ECO:0000313" key="3">
    <source>
        <dbReference type="Proteomes" id="UP001341840"/>
    </source>
</evidence>
<evidence type="ECO:0000256" key="1">
    <source>
        <dbReference type="SAM" id="MobiDB-lite"/>
    </source>
</evidence>
<dbReference type="EMBL" id="JASCZI010274349">
    <property type="protein sequence ID" value="MED6225918.1"/>
    <property type="molecule type" value="Genomic_DNA"/>
</dbReference>
<feature type="compositionally biased region" description="Basic and acidic residues" evidence="1">
    <location>
        <begin position="36"/>
        <end position="57"/>
    </location>
</feature>
<gene>
    <name evidence="2" type="ORF">PIB30_098223</name>
</gene>
<comment type="caution">
    <text evidence="2">The sequence shown here is derived from an EMBL/GenBank/DDBJ whole genome shotgun (WGS) entry which is preliminary data.</text>
</comment>
<sequence>TITPSQAPLIPTPEQHPPSPQAQSSATTVASTSIRRSPEPSLKDILRYLQGDSDRGGTEVLEESDTES</sequence>
<feature type="compositionally biased region" description="Low complexity" evidence="1">
    <location>
        <begin position="21"/>
        <end position="33"/>
    </location>
</feature>
<feature type="non-terminal residue" evidence="2">
    <location>
        <position position="1"/>
    </location>
</feature>
<proteinExistence type="predicted"/>
<evidence type="ECO:0000313" key="2">
    <source>
        <dbReference type="EMBL" id="MED6225918.1"/>
    </source>
</evidence>
<feature type="compositionally biased region" description="Pro residues" evidence="1">
    <location>
        <begin position="10"/>
        <end position="20"/>
    </location>
</feature>
<feature type="region of interest" description="Disordered" evidence="1">
    <location>
        <begin position="1"/>
        <end position="68"/>
    </location>
</feature>